<keyword evidence="8" id="KW-1015">Disulfide bond</keyword>
<dbReference type="InterPro" id="IPR013783">
    <property type="entry name" value="Ig-like_fold"/>
</dbReference>
<feature type="domain" description="PKD" evidence="9">
    <location>
        <begin position="327"/>
        <end position="396"/>
    </location>
</feature>
<organism evidence="10 11">
    <name type="scientific">Wandonia haliotis</name>
    <dbReference type="NCBI Taxonomy" id="574963"/>
    <lineage>
        <taxon>Bacteria</taxon>
        <taxon>Pseudomonadati</taxon>
        <taxon>Bacteroidota</taxon>
        <taxon>Flavobacteriia</taxon>
        <taxon>Flavobacteriales</taxon>
        <taxon>Crocinitomicaceae</taxon>
        <taxon>Wandonia</taxon>
    </lineage>
</organism>
<evidence type="ECO:0000256" key="6">
    <source>
        <dbReference type="ARBA" id="ARBA00022833"/>
    </source>
</evidence>
<dbReference type="Gene3D" id="3.40.390.10">
    <property type="entry name" value="Collagenase (Catalytic Domain)"/>
    <property type="match status" value="1"/>
</dbReference>
<dbReference type="Gene3D" id="2.60.120.260">
    <property type="entry name" value="Galactose-binding domain-like"/>
    <property type="match status" value="1"/>
</dbReference>
<dbReference type="SUPFAM" id="SSF55486">
    <property type="entry name" value="Metalloproteases ('zincins'), catalytic domain"/>
    <property type="match status" value="2"/>
</dbReference>
<dbReference type="InterPro" id="IPR024079">
    <property type="entry name" value="MetalloPept_cat_dom_sf"/>
</dbReference>
<accession>A0ABP3Y0C4</accession>
<dbReference type="NCBIfam" id="TIGR04183">
    <property type="entry name" value="Por_Secre_tail"/>
    <property type="match status" value="1"/>
</dbReference>
<keyword evidence="4" id="KW-0732">Signal</keyword>
<keyword evidence="3" id="KW-0479">Metal-binding</keyword>
<evidence type="ECO:0000256" key="1">
    <source>
        <dbReference type="ARBA" id="ARBA00008721"/>
    </source>
</evidence>
<dbReference type="InterPro" id="IPR008754">
    <property type="entry name" value="Peptidase_M43"/>
</dbReference>
<proteinExistence type="inferred from homology"/>
<evidence type="ECO:0000256" key="4">
    <source>
        <dbReference type="ARBA" id="ARBA00022729"/>
    </source>
</evidence>
<dbReference type="EMBL" id="BAAAFH010000003">
    <property type="protein sequence ID" value="GAA0874132.1"/>
    <property type="molecule type" value="Genomic_DNA"/>
</dbReference>
<reference evidence="11" key="1">
    <citation type="journal article" date="2019" name="Int. J. Syst. Evol. Microbiol.">
        <title>The Global Catalogue of Microorganisms (GCM) 10K type strain sequencing project: providing services to taxonomists for standard genome sequencing and annotation.</title>
        <authorList>
            <consortium name="The Broad Institute Genomics Platform"/>
            <consortium name="The Broad Institute Genome Sequencing Center for Infectious Disease"/>
            <person name="Wu L."/>
            <person name="Ma J."/>
        </authorList>
    </citation>
    <scope>NUCLEOTIDE SEQUENCE [LARGE SCALE GENOMIC DNA]</scope>
    <source>
        <strain evidence="11">JCM 16083</strain>
    </source>
</reference>
<dbReference type="Gene3D" id="2.60.40.10">
    <property type="entry name" value="Immunoglobulins"/>
    <property type="match status" value="1"/>
</dbReference>
<comment type="caution">
    <text evidence="10">The sequence shown here is derived from an EMBL/GenBank/DDBJ whole genome shotgun (WGS) entry which is preliminary data.</text>
</comment>
<dbReference type="InterPro" id="IPR022409">
    <property type="entry name" value="PKD/Chitinase_dom"/>
</dbReference>
<evidence type="ECO:0000256" key="3">
    <source>
        <dbReference type="ARBA" id="ARBA00022723"/>
    </source>
</evidence>
<evidence type="ECO:0000259" key="9">
    <source>
        <dbReference type="PROSITE" id="PS50093"/>
    </source>
</evidence>
<dbReference type="CDD" id="cd00146">
    <property type="entry name" value="PKD"/>
    <property type="match status" value="1"/>
</dbReference>
<dbReference type="InterPro" id="IPR000601">
    <property type="entry name" value="PKD_dom"/>
</dbReference>
<dbReference type="Pfam" id="PF18911">
    <property type="entry name" value="PKD_4"/>
    <property type="match status" value="1"/>
</dbReference>
<evidence type="ECO:0000256" key="2">
    <source>
        <dbReference type="ARBA" id="ARBA00022670"/>
    </source>
</evidence>
<evidence type="ECO:0000313" key="11">
    <source>
        <dbReference type="Proteomes" id="UP001501126"/>
    </source>
</evidence>
<dbReference type="PANTHER" id="PTHR47466">
    <property type="match status" value="1"/>
</dbReference>
<name>A0ABP3Y0C4_9FLAO</name>
<dbReference type="InterPro" id="IPR035986">
    <property type="entry name" value="PKD_dom_sf"/>
</dbReference>
<protein>
    <recommendedName>
        <fullName evidence="9">PKD domain-containing protein</fullName>
    </recommendedName>
</protein>
<dbReference type="PROSITE" id="PS50093">
    <property type="entry name" value="PKD"/>
    <property type="match status" value="1"/>
</dbReference>
<dbReference type="InterPro" id="IPR026444">
    <property type="entry name" value="Secre_tail"/>
</dbReference>
<evidence type="ECO:0000256" key="7">
    <source>
        <dbReference type="ARBA" id="ARBA00023049"/>
    </source>
</evidence>
<sequence length="668" mass="73233">MEELKASDPAIRAEMELSAQRLEQFTQQYIQNEYNPLQKVSIYTIPVVFHVLHMNGSENISDAQILDAVERMNEDFNKQNNNWNQVQSEFLSIVADIQVEFKLAKKKPNGDCFKGITRTETGTTFDDSGNDQVQAVQQVHGNFPGNMYLNIFVVANAGGAAGYTTYPSNWSGTSMSNGIKILHNYVGRIGTSSNSVSTALSHEVGHWLNLAHLWGNSNNPGQAGNCSDDDGVNDTPNTIGWTSCNLQGTTCDGVKDNVENFMEYSYCSKMFTEGQKARMHAALNSSVGSRNNIVSASNLTATGVNDPEVFCKADFYAPLRDVCAGSSIEFQDDSYFNPTQWNWTFEGGSPSTSTAQNPVVTYSTPGVYNVTLSSGDGSGTDQVTKTGYIRVLPTTSILPFMESFEAYSTIASSNGVWNIYNQGSDNEWEITQAAAHTGQKSVRLQNIGQPSGGVDELISGSFDLSGLNSGDDLTLSFRYSFKQRSSSNDDRLRVSASNNCGESWSTRRQLLSSSMSLGTQLSSWVPTSQDDWVTNHITNISSSFYVDGLRVKFEWQHGGGNNIYLDDINMYLGDVDPLGIEENTLISDINLFPNPTIDELTVRLSIQDAMDFDVKVVDLSGKAIDTFRIHGKPGTNDIMISTTDLAQGMYLVEVVSGSGKVVKQFVKR</sequence>
<keyword evidence="5" id="KW-0378">Hydrolase</keyword>
<dbReference type="SMART" id="SM00089">
    <property type="entry name" value="PKD"/>
    <property type="match status" value="1"/>
</dbReference>
<dbReference type="Pfam" id="PF05572">
    <property type="entry name" value="Peptidase_M43"/>
    <property type="match status" value="1"/>
</dbReference>
<evidence type="ECO:0000256" key="5">
    <source>
        <dbReference type="ARBA" id="ARBA00022801"/>
    </source>
</evidence>
<gene>
    <name evidence="10" type="ORF">GCM10009118_05400</name>
</gene>
<keyword evidence="7" id="KW-0482">Metalloprotease</keyword>
<comment type="similarity">
    <text evidence="1">Belongs to the peptidase M43B family.</text>
</comment>
<dbReference type="Pfam" id="PF18962">
    <property type="entry name" value="Por_Secre_tail"/>
    <property type="match status" value="1"/>
</dbReference>
<keyword evidence="6" id="KW-0862">Zinc</keyword>
<dbReference type="Proteomes" id="UP001501126">
    <property type="component" value="Unassembled WGS sequence"/>
</dbReference>
<evidence type="ECO:0000256" key="8">
    <source>
        <dbReference type="ARBA" id="ARBA00023157"/>
    </source>
</evidence>
<dbReference type="PANTHER" id="PTHR47466:SF1">
    <property type="entry name" value="METALLOPROTEASE MEP1 (AFU_ORTHOLOGUE AFUA_1G07730)-RELATED"/>
    <property type="match status" value="1"/>
</dbReference>
<keyword evidence="11" id="KW-1185">Reference proteome</keyword>
<evidence type="ECO:0000313" key="10">
    <source>
        <dbReference type="EMBL" id="GAA0874132.1"/>
    </source>
</evidence>
<keyword evidence="2" id="KW-0645">Protease</keyword>
<dbReference type="SUPFAM" id="SSF49299">
    <property type="entry name" value="PKD domain"/>
    <property type="match status" value="1"/>
</dbReference>